<dbReference type="EMBL" id="MFAY01000054">
    <property type="protein sequence ID" value="OGD87760.1"/>
    <property type="molecule type" value="Genomic_DNA"/>
</dbReference>
<evidence type="ECO:0000313" key="2">
    <source>
        <dbReference type="Proteomes" id="UP000178577"/>
    </source>
</evidence>
<evidence type="ECO:0000313" key="1">
    <source>
        <dbReference type="EMBL" id="OGD87760.1"/>
    </source>
</evidence>
<name>A0A1F5G7A8_9BACT</name>
<dbReference type="Proteomes" id="UP000178577">
    <property type="component" value="Unassembled WGS sequence"/>
</dbReference>
<protein>
    <submittedName>
        <fullName evidence="1">Uncharacterized protein</fullName>
    </submittedName>
</protein>
<gene>
    <name evidence="1" type="ORF">A2693_03475</name>
</gene>
<comment type="caution">
    <text evidence="1">The sequence shown here is derived from an EMBL/GenBank/DDBJ whole genome shotgun (WGS) entry which is preliminary data.</text>
</comment>
<proteinExistence type="predicted"/>
<organism evidence="1 2">
    <name type="scientific">Candidatus Curtissbacteria bacterium RIFCSPHIGHO2_01_FULL_40_12</name>
    <dbReference type="NCBI Taxonomy" id="1797710"/>
    <lineage>
        <taxon>Bacteria</taxon>
        <taxon>Candidatus Curtissiibacteriota</taxon>
    </lineage>
</organism>
<dbReference type="AlphaFoldDB" id="A0A1F5G7A8"/>
<accession>A0A1F5G7A8</accession>
<reference evidence="1 2" key="1">
    <citation type="journal article" date="2016" name="Nat. Commun.">
        <title>Thousands of microbial genomes shed light on interconnected biogeochemical processes in an aquifer system.</title>
        <authorList>
            <person name="Anantharaman K."/>
            <person name="Brown C.T."/>
            <person name="Hug L.A."/>
            <person name="Sharon I."/>
            <person name="Castelle C.J."/>
            <person name="Probst A.J."/>
            <person name="Thomas B.C."/>
            <person name="Singh A."/>
            <person name="Wilkins M.J."/>
            <person name="Karaoz U."/>
            <person name="Brodie E.L."/>
            <person name="Williams K.H."/>
            <person name="Hubbard S.S."/>
            <person name="Banfield J.F."/>
        </authorList>
    </citation>
    <scope>NUCLEOTIDE SEQUENCE [LARGE SCALE GENOMIC DNA]</scope>
</reference>
<sequence length="82" mass="9470">MSYETQVNEPIKVWAFFDNGIFPLAISWRRRLIKLEKVIFSSSKQVGQLKLVSLVCASEGANFELEYNSNNYSWKLKKVLPA</sequence>